<dbReference type="KEGG" id="nbr:O3I_005510"/>
<organism evidence="2 3">
    <name type="scientific">Nocardia brasiliensis (strain ATCC 700358 / HUJEG-1)</name>
    <dbReference type="NCBI Taxonomy" id="1133849"/>
    <lineage>
        <taxon>Bacteria</taxon>
        <taxon>Bacillati</taxon>
        <taxon>Actinomycetota</taxon>
        <taxon>Actinomycetes</taxon>
        <taxon>Mycobacteriales</taxon>
        <taxon>Nocardiaceae</taxon>
        <taxon>Nocardia</taxon>
    </lineage>
</organism>
<evidence type="ECO:0000313" key="3">
    <source>
        <dbReference type="Proteomes" id="UP000006304"/>
    </source>
</evidence>
<evidence type="ECO:0000256" key="1">
    <source>
        <dbReference type="SAM" id="SignalP"/>
    </source>
</evidence>
<feature type="signal peptide" evidence="1">
    <location>
        <begin position="1"/>
        <end position="27"/>
    </location>
</feature>
<accession>K0EQF9</accession>
<dbReference type="RefSeq" id="WP_014981920.1">
    <property type="nucleotide sequence ID" value="NC_018681.1"/>
</dbReference>
<sequence length="70" mass="7086">MSRTLSALAIGALTAGAVALVAPSAQAAQAYEPCPIAGQTLRDQNLVCAWGGNGNVWLPIGGKQPGINKR</sequence>
<evidence type="ECO:0000313" key="2">
    <source>
        <dbReference type="EMBL" id="AFT99064.1"/>
    </source>
</evidence>
<dbReference type="Proteomes" id="UP000006304">
    <property type="component" value="Chromosome"/>
</dbReference>
<evidence type="ECO:0008006" key="4">
    <source>
        <dbReference type="Google" id="ProtNLM"/>
    </source>
</evidence>
<dbReference type="EMBL" id="CP003876">
    <property type="protein sequence ID" value="AFT99064.1"/>
    <property type="molecule type" value="Genomic_DNA"/>
</dbReference>
<keyword evidence="1" id="KW-0732">Signal</keyword>
<feature type="chain" id="PRO_5003830819" description="Secreted protein" evidence="1">
    <location>
        <begin position="28"/>
        <end position="70"/>
    </location>
</feature>
<dbReference type="HOGENOM" id="CLU_2753818_0_0_11"/>
<gene>
    <name evidence="2" type="ORF">O3I_005510</name>
</gene>
<keyword evidence="3" id="KW-1185">Reference proteome</keyword>
<proteinExistence type="predicted"/>
<name>K0EQF9_NOCB7</name>
<dbReference type="AlphaFoldDB" id="K0EQF9"/>
<protein>
    <recommendedName>
        <fullName evidence="4">Secreted protein</fullName>
    </recommendedName>
</protein>
<reference evidence="2 3" key="1">
    <citation type="journal article" date="2012" name="J. Bacteriol.">
        <title>Complete genome sequence of Nocardia brasiliensis HUJEG-1.</title>
        <authorList>
            <person name="Vera-Cabrera L."/>
            <person name="Ortiz-Lopez R."/>
            <person name="Elizondo-Gonzalez R."/>
            <person name="Perez-Maya A.A."/>
            <person name="Ocampo-Candiani J."/>
        </authorList>
    </citation>
    <scope>NUCLEOTIDE SEQUENCE [LARGE SCALE GENOMIC DNA]</scope>
    <source>
        <strain evidence="3">ATCC 700358</strain>
    </source>
</reference>